<accession>A0A2I0UQH8</accession>
<reference evidence="3" key="1">
    <citation type="submission" date="2017-11" db="EMBL/GenBank/DDBJ databases">
        <authorList>
            <person name="Lima N.C."/>
            <person name="Parody-Merino A.M."/>
            <person name="Battley P.F."/>
            <person name="Fidler A.E."/>
            <person name="Prosdocimi F."/>
        </authorList>
    </citation>
    <scope>NUCLEOTIDE SEQUENCE [LARGE SCALE GENOMIC DNA]</scope>
</reference>
<evidence type="ECO:0000313" key="3">
    <source>
        <dbReference type="Proteomes" id="UP000233556"/>
    </source>
</evidence>
<dbReference type="Pfam" id="PF15709">
    <property type="entry name" value="DUF4670"/>
    <property type="match status" value="1"/>
</dbReference>
<name>A0A2I0UQH8_LIMLA</name>
<dbReference type="AlphaFoldDB" id="A0A2I0UQH8"/>
<sequence length="77" mass="9423">MFVLHAKERYAEAEKCRQKEGAMWLEEECQQLVEMAEECLEYERRNRKKKRYRAEEQMKKEEDARLALDEARIQAQL</sequence>
<reference evidence="3" key="2">
    <citation type="submission" date="2017-12" db="EMBL/GenBank/DDBJ databases">
        <title>Genome sequence of the Bar-tailed Godwit (Limosa lapponica baueri).</title>
        <authorList>
            <person name="Lima N.C.B."/>
            <person name="Parody-Merino A.M."/>
            <person name="Battley P.F."/>
            <person name="Fidler A.E."/>
            <person name="Prosdocimi F."/>
        </authorList>
    </citation>
    <scope>NUCLEOTIDE SEQUENCE [LARGE SCALE GENOMIC DNA]</scope>
</reference>
<evidence type="ECO:0000313" key="2">
    <source>
        <dbReference type="EMBL" id="PKU48302.1"/>
    </source>
</evidence>
<dbReference type="EMBL" id="KZ505656">
    <property type="protein sequence ID" value="PKU48302.1"/>
    <property type="molecule type" value="Genomic_DNA"/>
</dbReference>
<keyword evidence="3" id="KW-1185">Reference proteome</keyword>
<dbReference type="InterPro" id="IPR031440">
    <property type="entry name" value="DUF4670"/>
</dbReference>
<gene>
    <name evidence="2" type="ORF">llap_1404</name>
</gene>
<protein>
    <submittedName>
        <fullName evidence="2">Uncharacterized protein</fullName>
    </submittedName>
</protein>
<feature type="coiled-coil region" evidence="1">
    <location>
        <begin position="25"/>
        <end position="74"/>
    </location>
</feature>
<organism evidence="2 3">
    <name type="scientific">Limosa lapponica baueri</name>
    <dbReference type="NCBI Taxonomy" id="1758121"/>
    <lineage>
        <taxon>Eukaryota</taxon>
        <taxon>Metazoa</taxon>
        <taxon>Chordata</taxon>
        <taxon>Craniata</taxon>
        <taxon>Vertebrata</taxon>
        <taxon>Euteleostomi</taxon>
        <taxon>Archelosauria</taxon>
        <taxon>Archosauria</taxon>
        <taxon>Dinosauria</taxon>
        <taxon>Saurischia</taxon>
        <taxon>Theropoda</taxon>
        <taxon>Coelurosauria</taxon>
        <taxon>Aves</taxon>
        <taxon>Neognathae</taxon>
        <taxon>Neoaves</taxon>
        <taxon>Charadriiformes</taxon>
        <taxon>Scolopacidae</taxon>
        <taxon>Limosa</taxon>
    </lineage>
</organism>
<evidence type="ECO:0000256" key="1">
    <source>
        <dbReference type="SAM" id="Coils"/>
    </source>
</evidence>
<proteinExistence type="predicted"/>
<keyword evidence="1" id="KW-0175">Coiled coil</keyword>
<dbReference type="Proteomes" id="UP000233556">
    <property type="component" value="Unassembled WGS sequence"/>
</dbReference>